<gene>
    <name evidence="5" type="primary">pduG</name>
    <name evidence="5" type="ORF">CCO40_08645</name>
</gene>
<evidence type="ECO:0000259" key="3">
    <source>
        <dbReference type="Pfam" id="PF08841"/>
    </source>
</evidence>
<dbReference type="InterPro" id="IPR012340">
    <property type="entry name" value="NA-bd_OB-fold"/>
</dbReference>
<dbReference type="RefSeq" id="WP_094889170.1">
    <property type="nucleotide sequence ID" value="NZ_CP075116.1"/>
</dbReference>
<keyword evidence="2" id="KW-0067">ATP-binding</keyword>
<feature type="binding site" evidence="2">
    <location>
        <begin position="11"/>
        <end position="13"/>
    </location>
    <ligand>
        <name>ATP</name>
        <dbReference type="ChEBI" id="CHEBI:30616"/>
    </ligand>
</feature>
<sequence>MRYIAGIDIGNSSTEVALARQDETGALTITHSALAETTGIKGTLRNVFGIQEALALVAKRAGINVSDISLIRINEATPVIGDVAMETITETIITESTMIGHNPKTPGGVGLGVGITITPEELLTLPADSSYILVVSSAFDFADIANVINASMRAGYQITGVILQRDDGVLVSNRLEKSLPIVDEVLYIDRIPLGMLAAIEVAVPGKVIETLSNPYGIATVFNLNADETKNIVPMARALIGNRSAVVVKTPSGDVKARAIPAGNLELQAQGRTVRVDVAAGAEAIMKAVDGCGKLDNVTGEAGTNIGGMLEHVRQTMAELTNKPSSEIFIQDLLAVDTSVPVSVTGGLAGEFSLEQAVGIASMVKSDRLQMAMIAREIEQKLNIDVQIGGAEAEAAILGALTTPGTTRPLAILDLGAGSTDASIINPKGEIIATHLAGAGDMVTMIIARELGLEDRYLAEEIKKYPLAKVESLFHLRHEDGSVQFFPTPLPPAVFARVCVVKPDELVPLPGDLALEKVRAIRRSAKERVFVTNALRALRQVSPTGNIRDIPFVVLVGGSSLDFEVPQLVTDALAHYRLVAGRGNIRGSEGPRNAVATGLILSWHKEFAYGQ</sequence>
<dbReference type="InterPro" id="IPR028975">
    <property type="entry name" value="DDRA_swiveling_dom_sf"/>
</dbReference>
<dbReference type="InterPro" id="IPR040916">
    <property type="entry name" value="DDR_swiveling"/>
</dbReference>
<reference evidence="5" key="2">
    <citation type="submission" date="2021-05" db="EMBL/GenBank/DDBJ databases">
        <title>Whole genome PacBio Sequel sequence of Salmonella enterica subsp. enterica.</title>
        <authorList>
            <person name="Hoffmann M."/>
            <person name="Balkey M."/>
            <person name="Luo Y."/>
        </authorList>
    </citation>
    <scope>NUCLEOTIDE SEQUENCE</scope>
    <source>
        <strain evidence="5">CFSAN059881</strain>
    </source>
</reference>
<feature type="domain" description="Diol dehydratase reactivase ATPase-like" evidence="3">
    <location>
        <begin position="275"/>
        <end position="602"/>
    </location>
</feature>
<dbReference type="InterPro" id="IPR030994">
    <property type="entry name" value="DDR_dom"/>
</dbReference>
<dbReference type="GO" id="GO:0046872">
    <property type="term" value="F:metal ion binding"/>
    <property type="evidence" value="ECO:0007669"/>
    <property type="project" value="UniProtKB-KW"/>
</dbReference>
<feature type="binding site" evidence="2">
    <location>
        <begin position="557"/>
        <end position="558"/>
    </location>
    <ligand>
        <name>ATP</name>
        <dbReference type="ChEBI" id="CHEBI:30616"/>
    </ligand>
</feature>
<dbReference type="NCBIfam" id="TIGR04491">
    <property type="entry name" value="reactive_PduG"/>
    <property type="match status" value="1"/>
</dbReference>
<dbReference type="Gene3D" id="3.50.30.70">
    <property type="entry name" value="Swiveling domain of dehydratase reactivase alpha subunit"/>
    <property type="match status" value="1"/>
</dbReference>
<evidence type="ECO:0000259" key="4">
    <source>
        <dbReference type="Pfam" id="PF18427"/>
    </source>
</evidence>
<feature type="domain" description="DD-reactivating factor swiveling" evidence="4">
    <location>
        <begin position="93"/>
        <end position="254"/>
    </location>
</feature>
<dbReference type="AlphaFoldDB" id="A0A8E7RB50"/>
<feature type="binding site" evidence="1">
    <location>
        <position position="183"/>
    </location>
    <ligand>
        <name>Mg(2+)</name>
        <dbReference type="ChEBI" id="CHEBI:18420"/>
    </ligand>
</feature>
<dbReference type="Pfam" id="PF08841">
    <property type="entry name" value="DDR"/>
    <property type="match status" value="1"/>
</dbReference>
<dbReference type="GO" id="GO:0005524">
    <property type="term" value="F:ATP binding"/>
    <property type="evidence" value="ECO:0007669"/>
    <property type="project" value="UniProtKB-KW"/>
</dbReference>
<dbReference type="Gene3D" id="3.90.470.30">
    <property type="match status" value="1"/>
</dbReference>
<keyword evidence="2" id="KW-0547">Nucleotide-binding</keyword>
<dbReference type="InterPro" id="IPR009191">
    <property type="entry name" value="DDRA"/>
</dbReference>
<dbReference type="Gene3D" id="2.40.50.140">
    <property type="entry name" value="Nucleic acid-binding proteins"/>
    <property type="match status" value="1"/>
</dbReference>
<organism evidence="5">
    <name type="scientific">Salmonella enterica subsp. enterica serovar Stanleyville</name>
    <dbReference type="NCBI Taxonomy" id="286782"/>
    <lineage>
        <taxon>Bacteria</taxon>
        <taxon>Pseudomonadati</taxon>
        <taxon>Pseudomonadota</taxon>
        <taxon>Gammaproteobacteria</taxon>
        <taxon>Enterobacterales</taxon>
        <taxon>Enterobacteriaceae</taxon>
        <taxon>Salmonella</taxon>
    </lineage>
</organism>
<dbReference type="SUPFAM" id="SSF53067">
    <property type="entry name" value="Actin-like ATPase domain"/>
    <property type="match status" value="2"/>
</dbReference>
<dbReference type="PIRSF" id="PIRSF011502">
    <property type="entry name" value="DdrA_PduG"/>
    <property type="match status" value="1"/>
</dbReference>
<dbReference type="EMBL" id="CP075116">
    <property type="protein sequence ID" value="QVZ31814.1"/>
    <property type="molecule type" value="Genomic_DNA"/>
</dbReference>
<evidence type="ECO:0000256" key="2">
    <source>
        <dbReference type="PIRSR" id="PIRSR011502-2"/>
    </source>
</evidence>
<evidence type="ECO:0000256" key="1">
    <source>
        <dbReference type="PIRSR" id="PIRSR011502-1"/>
    </source>
</evidence>
<accession>A0A8E7RB50</accession>
<dbReference type="InterPro" id="IPR043129">
    <property type="entry name" value="ATPase_NBD"/>
</dbReference>
<feature type="binding site" evidence="2">
    <location>
        <position position="591"/>
    </location>
    <ligand>
        <name>ATP</name>
        <dbReference type="ChEBI" id="CHEBI:30616"/>
    </ligand>
</feature>
<keyword evidence="1" id="KW-0460">Magnesium</keyword>
<keyword evidence="1" id="KW-0479">Metal-binding</keyword>
<dbReference type="Gene3D" id="3.30.420.40">
    <property type="match status" value="2"/>
</dbReference>
<feature type="binding site" evidence="1">
    <location>
        <position position="166"/>
    </location>
    <ligand>
        <name>Mg(2+)</name>
        <dbReference type="ChEBI" id="CHEBI:18420"/>
    </ligand>
</feature>
<proteinExistence type="predicted"/>
<name>A0A8E7RB50_SALET</name>
<feature type="binding site" evidence="2">
    <location>
        <begin position="459"/>
        <end position="462"/>
    </location>
    <ligand>
        <name>ATP</name>
        <dbReference type="ChEBI" id="CHEBI:30616"/>
    </ligand>
</feature>
<protein>
    <submittedName>
        <fullName evidence="5">Propanediol dehydratase reactivase alpha subunit PduG</fullName>
    </submittedName>
</protein>
<evidence type="ECO:0000313" key="5">
    <source>
        <dbReference type="EMBL" id="QVZ31814.1"/>
    </source>
</evidence>
<feature type="binding site" evidence="1">
    <location>
        <position position="105"/>
    </location>
    <ligand>
        <name>Mg(2+)</name>
        <dbReference type="ChEBI" id="CHEBI:18420"/>
    </ligand>
</feature>
<dbReference type="Pfam" id="PF18427">
    <property type="entry name" value="DDR_swiveling"/>
    <property type="match status" value="1"/>
</dbReference>
<reference evidence="5" key="1">
    <citation type="submission" date="2017-08" db="EMBL/GenBank/DDBJ databases">
        <authorList>
            <person name="Fashae K."/>
        </authorList>
    </citation>
    <scope>NUCLEOTIDE SEQUENCE</scope>
    <source>
        <strain evidence="5">CFSAN059881</strain>
    </source>
</reference>
<dbReference type="SUPFAM" id="SSF82317">
    <property type="entry name" value="Swiveling domain of dehydratase reactivase alpha subunit"/>
    <property type="match status" value="1"/>
</dbReference>